<evidence type="ECO:0000256" key="4">
    <source>
        <dbReference type="ARBA" id="ARBA00022679"/>
    </source>
</evidence>
<dbReference type="PRINTS" id="PR00344">
    <property type="entry name" value="BCTRLSENSOR"/>
</dbReference>
<feature type="chain" id="PRO_5011634942" description="histidine kinase" evidence="8">
    <location>
        <begin position="21"/>
        <end position="521"/>
    </location>
</feature>
<dbReference type="InterPro" id="IPR001638">
    <property type="entry name" value="Solute-binding_3/MltF_N"/>
</dbReference>
<evidence type="ECO:0000313" key="11">
    <source>
        <dbReference type="Proteomes" id="UP000199373"/>
    </source>
</evidence>
<dbReference type="Gene3D" id="3.40.190.10">
    <property type="entry name" value="Periplasmic binding protein-like II"/>
    <property type="match status" value="2"/>
</dbReference>
<keyword evidence="6" id="KW-0902">Two-component regulatory system</keyword>
<gene>
    <name evidence="10" type="ORF">SAMN04487850_0353</name>
</gene>
<keyword evidence="8" id="KW-0732">Signal</keyword>
<comment type="catalytic activity">
    <reaction evidence="1">
        <text>ATP + protein L-histidine = ADP + protein N-phospho-L-histidine.</text>
        <dbReference type="EC" id="2.7.13.3"/>
    </reaction>
</comment>
<dbReference type="AlphaFoldDB" id="A0A1I0M8I2"/>
<reference evidence="10 11" key="1">
    <citation type="submission" date="2016-10" db="EMBL/GenBank/DDBJ databases">
        <authorList>
            <person name="de Groot N.N."/>
        </authorList>
    </citation>
    <scope>NUCLEOTIDE SEQUENCE [LARGE SCALE GENOMIC DNA]</scope>
    <source>
        <strain evidence="10 11">TC2-24</strain>
    </source>
</reference>
<dbReference type="InterPro" id="IPR003594">
    <property type="entry name" value="HATPase_dom"/>
</dbReference>
<protein>
    <recommendedName>
        <fullName evidence="2">histidine kinase</fullName>
        <ecNumber evidence="2">2.7.13.3</ecNumber>
    </recommendedName>
</protein>
<keyword evidence="7" id="KW-0472">Membrane</keyword>
<dbReference type="InterPro" id="IPR003661">
    <property type="entry name" value="HisK_dim/P_dom"/>
</dbReference>
<evidence type="ECO:0000313" key="10">
    <source>
        <dbReference type="EMBL" id="SEV83691.1"/>
    </source>
</evidence>
<feature type="domain" description="Histidine kinase" evidence="9">
    <location>
        <begin position="301"/>
        <end position="519"/>
    </location>
</feature>
<evidence type="ECO:0000259" key="9">
    <source>
        <dbReference type="PROSITE" id="PS50109"/>
    </source>
</evidence>
<dbReference type="InterPro" id="IPR004358">
    <property type="entry name" value="Sig_transdc_His_kin-like_C"/>
</dbReference>
<dbReference type="SMART" id="SM00388">
    <property type="entry name" value="HisKA"/>
    <property type="match status" value="1"/>
</dbReference>
<keyword evidence="5 10" id="KW-0418">Kinase</keyword>
<keyword evidence="11" id="KW-1185">Reference proteome</keyword>
<feature type="signal peptide" evidence="8">
    <location>
        <begin position="1"/>
        <end position="20"/>
    </location>
</feature>
<dbReference type="EMBL" id="FOIQ01000001">
    <property type="protein sequence ID" value="SEV83691.1"/>
    <property type="molecule type" value="Genomic_DNA"/>
</dbReference>
<dbReference type="InterPro" id="IPR050736">
    <property type="entry name" value="Sensor_HK_Regulatory"/>
</dbReference>
<dbReference type="InterPro" id="IPR005467">
    <property type="entry name" value="His_kinase_dom"/>
</dbReference>
<dbReference type="Pfam" id="PF02518">
    <property type="entry name" value="HATPase_c"/>
    <property type="match status" value="1"/>
</dbReference>
<dbReference type="SMART" id="SM00062">
    <property type="entry name" value="PBPb"/>
    <property type="match status" value="1"/>
</dbReference>
<dbReference type="SUPFAM" id="SSF47384">
    <property type="entry name" value="Homodimeric domain of signal transducing histidine kinase"/>
    <property type="match status" value="1"/>
</dbReference>
<keyword evidence="4" id="KW-0808">Transferase</keyword>
<dbReference type="Proteomes" id="UP000199373">
    <property type="component" value="Unassembled WGS sequence"/>
</dbReference>
<keyword evidence="7" id="KW-1133">Transmembrane helix</keyword>
<proteinExistence type="predicted"/>
<evidence type="ECO:0000256" key="7">
    <source>
        <dbReference type="SAM" id="Phobius"/>
    </source>
</evidence>
<dbReference type="EC" id="2.7.13.3" evidence="2"/>
<dbReference type="SMART" id="SM00387">
    <property type="entry name" value="HATPase_c"/>
    <property type="match status" value="1"/>
</dbReference>
<dbReference type="RefSeq" id="WP_091914295.1">
    <property type="nucleotide sequence ID" value="NZ_FOIQ01000001.1"/>
</dbReference>
<sequence length="521" mass="58784">MKLRLSCILFMLALAFPVSADNLGYTKDNPLFFSIDLDYAPLQMVDMRGEPHGLDLDFTKVLMNRLDIPFEYKPDNWETIVDDVVNNRVGLAMMLYSPNRKNLTNYSQAVFRLYYQIVYRKGEEQNRDGLRSVNGKTIALMESQPVVDTLTKAGANPVVVKDLRRALFELASGSYDGVICFRFQAQFMIEQNHLNNLASADLTLGPREYCYVSSDKRLIEAIDKELDKMEADGVTEAVYGRIKTSFDTNIIPTWVWFLIGILLLLLSLLMIYVLLLNRRRILREMERAKKSEQLKGLFLSNISHALRTPLNAIIGFSDLLMTTPDGEMPEDEKAQLMNLINGNGLQLLHLINELLLLSDIEENDHLFDPQEVDIDQVMNDYAEETRTQLAEGVTLDVNAAVSGVRVMIDPKLLRMVTMHLLENAQQHTEEGKVTLSYDVKDDGLSVEVKDTGCGLPEELKENIFALLSDKNTYLQEKTPGLGLSICKAVIDKMGGTIGAKDNEEDGRGTVVWFRAPVKILS</sequence>
<evidence type="ECO:0000256" key="6">
    <source>
        <dbReference type="ARBA" id="ARBA00023012"/>
    </source>
</evidence>
<dbReference type="PROSITE" id="PS50109">
    <property type="entry name" value="HIS_KIN"/>
    <property type="match status" value="1"/>
</dbReference>
<dbReference type="SUPFAM" id="SSF55874">
    <property type="entry name" value="ATPase domain of HSP90 chaperone/DNA topoisomerase II/histidine kinase"/>
    <property type="match status" value="1"/>
</dbReference>
<evidence type="ECO:0000256" key="3">
    <source>
        <dbReference type="ARBA" id="ARBA00022553"/>
    </source>
</evidence>
<keyword evidence="7" id="KW-0812">Transmembrane</keyword>
<evidence type="ECO:0000256" key="2">
    <source>
        <dbReference type="ARBA" id="ARBA00012438"/>
    </source>
</evidence>
<dbReference type="Gene3D" id="1.10.287.130">
    <property type="match status" value="1"/>
</dbReference>
<dbReference type="PANTHER" id="PTHR43711:SF31">
    <property type="entry name" value="HISTIDINE KINASE"/>
    <property type="match status" value="1"/>
</dbReference>
<dbReference type="InterPro" id="IPR036890">
    <property type="entry name" value="HATPase_C_sf"/>
</dbReference>
<evidence type="ECO:0000256" key="8">
    <source>
        <dbReference type="SAM" id="SignalP"/>
    </source>
</evidence>
<accession>A0A1I0M8I2</accession>
<keyword evidence="3" id="KW-0597">Phosphoprotein</keyword>
<dbReference type="SUPFAM" id="SSF53850">
    <property type="entry name" value="Periplasmic binding protein-like II"/>
    <property type="match status" value="1"/>
</dbReference>
<organism evidence="10 11">
    <name type="scientific">Prevotella aff. ruminicola Tc2-24</name>
    <dbReference type="NCBI Taxonomy" id="81582"/>
    <lineage>
        <taxon>Bacteria</taxon>
        <taxon>Pseudomonadati</taxon>
        <taxon>Bacteroidota</taxon>
        <taxon>Bacteroidia</taxon>
        <taxon>Bacteroidales</taxon>
        <taxon>Prevotellaceae</taxon>
        <taxon>Prevotella</taxon>
    </lineage>
</organism>
<dbReference type="Gene3D" id="3.30.565.10">
    <property type="entry name" value="Histidine kinase-like ATPase, C-terminal domain"/>
    <property type="match status" value="1"/>
</dbReference>
<dbReference type="PANTHER" id="PTHR43711">
    <property type="entry name" value="TWO-COMPONENT HISTIDINE KINASE"/>
    <property type="match status" value="1"/>
</dbReference>
<evidence type="ECO:0000256" key="1">
    <source>
        <dbReference type="ARBA" id="ARBA00000085"/>
    </source>
</evidence>
<dbReference type="Pfam" id="PF00512">
    <property type="entry name" value="HisKA"/>
    <property type="match status" value="1"/>
</dbReference>
<feature type="transmembrane region" description="Helical" evidence="7">
    <location>
        <begin position="254"/>
        <end position="275"/>
    </location>
</feature>
<dbReference type="CDD" id="cd00082">
    <property type="entry name" value="HisKA"/>
    <property type="match status" value="1"/>
</dbReference>
<dbReference type="GO" id="GO:0000155">
    <property type="term" value="F:phosphorelay sensor kinase activity"/>
    <property type="evidence" value="ECO:0007669"/>
    <property type="project" value="InterPro"/>
</dbReference>
<name>A0A1I0M8I2_9BACT</name>
<evidence type="ECO:0000256" key="5">
    <source>
        <dbReference type="ARBA" id="ARBA00022777"/>
    </source>
</evidence>
<dbReference type="InterPro" id="IPR036097">
    <property type="entry name" value="HisK_dim/P_sf"/>
</dbReference>
<dbReference type="Pfam" id="PF00497">
    <property type="entry name" value="SBP_bac_3"/>
    <property type="match status" value="1"/>
</dbReference>